<dbReference type="Proteomes" id="UP000287701">
    <property type="component" value="Chromosome"/>
</dbReference>
<feature type="compositionally biased region" description="Polar residues" evidence="1">
    <location>
        <begin position="134"/>
        <end position="161"/>
    </location>
</feature>
<dbReference type="EMBL" id="CP035107">
    <property type="protein sequence ID" value="QAR30093.1"/>
    <property type="molecule type" value="Genomic_DNA"/>
</dbReference>
<evidence type="ECO:0000256" key="2">
    <source>
        <dbReference type="SAM" id="Phobius"/>
    </source>
</evidence>
<protein>
    <recommendedName>
        <fullName evidence="5">Energy transducer TonB</fullName>
    </recommendedName>
</protein>
<accession>A0A3R5UUJ9</accession>
<feature type="region of interest" description="Disordered" evidence="1">
    <location>
        <begin position="59"/>
        <end position="215"/>
    </location>
</feature>
<dbReference type="RefSeq" id="WP_128500600.1">
    <property type="nucleotide sequence ID" value="NZ_CP035107.1"/>
</dbReference>
<proteinExistence type="predicted"/>
<dbReference type="AlphaFoldDB" id="A0A3R5UUJ9"/>
<organism evidence="3 4">
    <name type="scientific">Ornithobacterium rhinotracheale</name>
    <dbReference type="NCBI Taxonomy" id="28251"/>
    <lineage>
        <taxon>Bacteria</taxon>
        <taxon>Pseudomonadati</taxon>
        <taxon>Bacteroidota</taxon>
        <taxon>Flavobacteriia</taxon>
        <taxon>Flavobacteriales</taxon>
        <taxon>Weeksellaceae</taxon>
        <taxon>Ornithobacterium</taxon>
    </lineage>
</organism>
<keyword evidence="2" id="KW-0812">Transmembrane</keyword>
<evidence type="ECO:0000313" key="3">
    <source>
        <dbReference type="EMBL" id="QAR30093.1"/>
    </source>
</evidence>
<keyword evidence="2" id="KW-0472">Membrane</keyword>
<feature type="compositionally biased region" description="Low complexity" evidence="1">
    <location>
        <begin position="70"/>
        <end position="95"/>
    </location>
</feature>
<reference evidence="3 4" key="1">
    <citation type="submission" date="2019-01" db="EMBL/GenBank/DDBJ databases">
        <title>Whole Genome of Ornithobacterium rhinotracheale FARPER-174b.</title>
        <authorList>
            <person name="Tataje-Lavanda L.A."/>
            <person name="Montalvan A."/>
            <person name="Montesinos R."/>
            <person name="Zimic M."/>
            <person name="Fernandez-Sanchez M."/>
            <person name="Fernandez-Diaz M."/>
        </authorList>
    </citation>
    <scope>NUCLEOTIDE SEQUENCE [LARGE SCALE GENOMIC DNA]</scope>
    <source>
        <strain evidence="3 4">FARPER-174b</strain>
    </source>
</reference>
<evidence type="ECO:0000313" key="4">
    <source>
        <dbReference type="Proteomes" id="UP000287701"/>
    </source>
</evidence>
<sequence length="278" mass="29381">MSRKEITAKKESFLITAVVGILCLLLLLLNFKFKKENNQAPLMIEIAMVEEPKPMTEEINYGNTELGQGPEEPAPATEAKAAVPEPTPVKKTSAPAPTPKPIKAESTPAKNSPVKSKTQTTTKKLPVASENPVKATTESANQTQAKNKKTASQPQGDSQGKSALENILGGIGKNKSSGQGTSGAAGNYGDPKGTSSQGKNIGENWKTRVPEGQSHNCEASGSVMVDIVVNANGSIKRATPRPAQSQCLADTAKKLVLKYVTAYPGEDGRRGTYLVNLK</sequence>
<evidence type="ECO:0008006" key="5">
    <source>
        <dbReference type="Google" id="ProtNLM"/>
    </source>
</evidence>
<name>A0A3R5UUJ9_ORNRH</name>
<dbReference type="OrthoDB" id="1454260at2"/>
<keyword evidence="2" id="KW-1133">Transmembrane helix</keyword>
<evidence type="ECO:0000256" key="1">
    <source>
        <dbReference type="SAM" id="MobiDB-lite"/>
    </source>
</evidence>
<feature type="transmembrane region" description="Helical" evidence="2">
    <location>
        <begin position="12"/>
        <end position="31"/>
    </location>
</feature>
<feature type="compositionally biased region" description="Polar residues" evidence="1">
    <location>
        <begin position="108"/>
        <end position="123"/>
    </location>
</feature>
<gene>
    <name evidence="3" type="ORF">EQP59_01320</name>
</gene>
<feature type="compositionally biased region" description="Polar residues" evidence="1">
    <location>
        <begin position="174"/>
        <end position="184"/>
    </location>
</feature>